<protein>
    <submittedName>
        <fullName evidence="1">Uncharacterized protein</fullName>
    </submittedName>
</protein>
<organism evidence="1 2">
    <name type="scientific">Senna tora</name>
    <dbReference type="NCBI Taxonomy" id="362788"/>
    <lineage>
        <taxon>Eukaryota</taxon>
        <taxon>Viridiplantae</taxon>
        <taxon>Streptophyta</taxon>
        <taxon>Embryophyta</taxon>
        <taxon>Tracheophyta</taxon>
        <taxon>Spermatophyta</taxon>
        <taxon>Magnoliopsida</taxon>
        <taxon>eudicotyledons</taxon>
        <taxon>Gunneridae</taxon>
        <taxon>Pentapetalae</taxon>
        <taxon>rosids</taxon>
        <taxon>fabids</taxon>
        <taxon>Fabales</taxon>
        <taxon>Fabaceae</taxon>
        <taxon>Caesalpinioideae</taxon>
        <taxon>Cassia clade</taxon>
        <taxon>Senna</taxon>
    </lineage>
</organism>
<evidence type="ECO:0000313" key="1">
    <source>
        <dbReference type="EMBL" id="KAF7841468.1"/>
    </source>
</evidence>
<dbReference type="Proteomes" id="UP000634136">
    <property type="component" value="Unassembled WGS sequence"/>
</dbReference>
<proteinExistence type="predicted"/>
<dbReference type="EMBL" id="JAAIUW010000002">
    <property type="protein sequence ID" value="KAF7841468.1"/>
    <property type="molecule type" value="Genomic_DNA"/>
</dbReference>
<gene>
    <name evidence="1" type="ORF">G2W53_003766</name>
</gene>
<name>A0A834XE40_9FABA</name>
<dbReference type="AlphaFoldDB" id="A0A834XE40"/>
<reference evidence="1" key="1">
    <citation type="submission" date="2020-09" db="EMBL/GenBank/DDBJ databases">
        <title>Genome-Enabled Discovery of Anthraquinone Biosynthesis in Senna tora.</title>
        <authorList>
            <person name="Kang S.-H."/>
            <person name="Pandey R.P."/>
            <person name="Lee C.-M."/>
            <person name="Sim J.-S."/>
            <person name="Jeong J.-T."/>
            <person name="Choi B.-S."/>
            <person name="Jung M."/>
            <person name="Ginzburg D."/>
            <person name="Zhao K."/>
            <person name="Won S.Y."/>
            <person name="Oh T.-J."/>
            <person name="Yu Y."/>
            <person name="Kim N.-H."/>
            <person name="Lee O.R."/>
            <person name="Lee T.-H."/>
            <person name="Bashyal P."/>
            <person name="Kim T.-S."/>
            <person name="Lee W.-H."/>
            <person name="Kawkins C."/>
            <person name="Kim C.-K."/>
            <person name="Kim J.S."/>
            <person name="Ahn B.O."/>
            <person name="Rhee S.Y."/>
            <person name="Sohng J.K."/>
        </authorList>
    </citation>
    <scope>NUCLEOTIDE SEQUENCE</scope>
    <source>
        <tissue evidence="1">Leaf</tissue>
    </source>
</reference>
<evidence type="ECO:0000313" key="2">
    <source>
        <dbReference type="Proteomes" id="UP000634136"/>
    </source>
</evidence>
<sequence>MEMCVNRDDGEAHVWVLDYWGKRCQNCHVADQSGAWATPPDCCRRAAAGGAARVVAGGAWGPRAATRKKIKKK</sequence>
<comment type="caution">
    <text evidence="1">The sequence shown here is derived from an EMBL/GenBank/DDBJ whole genome shotgun (WGS) entry which is preliminary data.</text>
</comment>
<accession>A0A834XE40</accession>
<keyword evidence="2" id="KW-1185">Reference proteome</keyword>